<reference evidence="6 7" key="1">
    <citation type="submission" date="2023-08" db="EMBL/GenBank/DDBJ databases">
        <title>Characterization of two Paracoccaceae strains isolated from Phycosphere and proposal of Xinfangfangia lacusdiani sp. nov.</title>
        <authorList>
            <person name="Deng Y."/>
            <person name="Zhang Y.Q."/>
        </authorList>
    </citation>
    <scope>NUCLEOTIDE SEQUENCE [LARGE SCALE GENOMIC DNA]</scope>
    <source>
        <strain evidence="6 7">CPCC 101601</strain>
    </source>
</reference>
<evidence type="ECO:0000313" key="6">
    <source>
        <dbReference type="EMBL" id="MDQ2067019.1"/>
    </source>
</evidence>
<keyword evidence="4" id="KW-0411">Iron-sulfur</keyword>
<keyword evidence="2" id="KW-0479">Metal-binding</keyword>
<feature type="domain" description="4Fe-4S ferredoxin-type" evidence="5">
    <location>
        <begin position="106"/>
        <end position="135"/>
    </location>
</feature>
<dbReference type="Pfam" id="PF12797">
    <property type="entry name" value="Fer4_2"/>
    <property type="match status" value="1"/>
</dbReference>
<gene>
    <name evidence="6" type="ORF">Q9295_11580</name>
</gene>
<keyword evidence="3" id="KW-0408">Iron</keyword>
<comment type="caution">
    <text evidence="6">The sequence shown here is derived from an EMBL/GenBank/DDBJ whole genome shotgun (WGS) entry which is preliminary data.</text>
</comment>
<feature type="domain" description="4Fe-4S ferredoxin-type" evidence="5">
    <location>
        <begin position="12"/>
        <end position="31"/>
    </location>
</feature>
<evidence type="ECO:0000259" key="5">
    <source>
        <dbReference type="PROSITE" id="PS51379"/>
    </source>
</evidence>
<keyword evidence="7" id="KW-1185">Reference proteome</keyword>
<evidence type="ECO:0000313" key="7">
    <source>
        <dbReference type="Proteomes" id="UP001239680"/>
    </source>
</evidence>
<dbReference type="InterPro" id="IPR050954">
    <property type="entry name" value="ET_IronSulfur_Cluster-Binding"/>
</dbReference>
<dbReference type="Pfam" id="PF13247">
    <property type="entry name" value="Fer4_11"/>
    <property type="match status" value="1"/>
</dbReference>
<sequence>MTCLPGKVDKALGLVIDLDTCVGCQACVTACKGWNDQGYGVPLSDQNAYGAKPSGTFLNRVHSYEVQAENAAPQVVNFPRSCLHCADAPCVTVCPTGASYKRSEDGIVLVNEDACIGCGLCAWACPYGAREMDADAGVMKKCTLCVDRIYNTHLPEEDREPACVRTCPTGARHFGDLSDPTSKVSQLVEARGGYALMPELGTKPVNRYLPPRKKGAVAAPVLEPLEAKGLAGWLDRILGKI</sequence>
<dbReference type="Gene3D" id="3.30.70.20">
    <property type="match status" value="2"/>
</dbReference>
<proteinExistence type="predicted"/>
<keyword evidence="1" id="KW-0004">4Fe-4S</keyword>
<dbReference type="Proteomes" id="UP001239680">
    <property type="component" value="Unassembled WGS sequence"/>
</dbReference>
<dbReference type="PANTHER" id="PTHR43177">
    <property type="entry name" value="PROTEIN NRFC"/>
    <property type="match status" value="1"/>
</dbReference>
<organism evidence="6 7">
    <name type="scientific">Pseudogemmobacter lacusdianii</name>
    <dbReference type="NCBI Taxonomy" id="3069608"/>
    <lineage>
        <taxon>Bacteria</taxon>
        <taxon>Pseudomonadati</taxon>
        <taxon>Pseudomonadota</taxon>
        <taxon>Alphaproteobacteria</taxon>
        <taxon>Rhodobacterales</taxon>
        <taxon>Paracoccaceae</taxon>
        <taxon>Pseudogemmobacter</taxon>
    </lineage>
</organism>
<dbReference type="InterPro" id="IPR017896">
    <property type="entry name" value="4Fe4S_Fe-S-bd"/>
</dbReference>
<feature type="domain" description="4Fe-4S ferredoxin-type" evidence="5">
    <location>
        <begin position="72"/>
        <end position="104"/>
    </location>
</feature>
<accession>A0ABU0VZ87</accession>
<dbReference type="EMBL" id="JAVDBT010000010">
    <property type="protein sequence ID" value="MDQ2067019.1"/>
    <property type="molecule type" value="Genomic_DNA"/>
</dbReference>
<dbReference type="CDD" id="cd10551">
    <property type="entry name" value="PsrB"/>
    <property type="match status" value="1"/>
</dbReference>
<dbReference type="SUPFAM" id="SSF54862">
    <property type="entry name" value="4Fe-4S ferredoxins"/>
    <property type="match status" value="1"/>
</dbReference>
<evidence type="ECO:0000256" key="4">
    <source>
        <dbReference type="ARBA" id="ARBA00023014"/>
    </source>
</evidence>
<evidence type="ECO:0000256" key="1">
    <source>
        <dbReference type="ARBA" id="ARBA00022485"/>
    </source>
</evidence>
<evidence type="ECO:0000256" key="3">
    <source>
        <dbReference type="ARBA" id="ARBA00023004"/>
    </source>
</evidence>
<dbReference type="InterPro" id="IPR017900">
    <property type="entry name" value="4Fe4S_Fe_S_CS"/>
</dbReference>
<dbReference type="PROSITE" id="PS51379">
    <property type="entry name" value="4FE4S_FER_2"/>
    <property type="match status" value="3"/>
</dbReference>
<name>A0ABU0VZ87_9RHOB</name>
<dbReference type="RefSeq" id="WP_306680733.1">
    <property type="nucleotide sequence ID" value="NZ_JAVDBT010000010.1"/>
</dbReference>
<dbReference type="PROSITE" id="PS00198">
    <property type="entry name" value="4FE4S_FER_1"/>
    <property type="match status" value="1"/>
</dbReference>
<evidence type="ECO:0000256" key="2">
    <source>
        <dbReference type="ARBA" id="ARBA00022723"/>
    </source>
</evidence>
<dbReference type="PANTHER" id="PTHR43177:SF3">
    <property type="entry name" value="PROTEIN NRFC HOMOLOG"/>
    <property type="match status" value="1"/>
</dbReference>
<protein>
    <submittedName>
        <fullName evidence="6">4Fe-4S dicluster domain-containing protein</fullName>
    </submittedName>
</protein>